<reference evidence="1" key="1">
    <citation type="journal article" date="2022" name="bioRxiv">
        <title>Sequencing and chromosome-scale assembly of the giantPleurodeles waltlgenome.</title>
        <authorList>
            <person name="Brown T."/>
            <person name="Elewa A."/>
            <person name="Iarovenko S."/>
            <person name="Subramanian E."/>
            <person name="Araus A.J."/>
            <person name="Petzold A."/>
            <person name="Susuki M."/>
            <person name="Suzuki K.-i.T."/>
            <person name="Hayashi T."/>
            <person name="Toyoda A."/>
            <person name="Oliveira C."/>
            <person name="Osipova E."/>
            <person name="Leigh N.D."/>
            <person name="Simon A."/>
            <person name="Yun M.H."/>
        </authorList>
    </citation>
    <scope>NUCLEOTIDE SEQUENCE</scope>
    <source>
        <strain evidence="1">20211129_DDA</strain>
        <tissue evidence="1">Liver</tissue>
    </source>
</reference>
<dbReference type="Proteomes" id="UP001066276">
    <property type="component" value="Chromosome 2_1"/>
</dbReference>
<accession>A0AAV7VGR0</accession>
<evidence type="ECO:0000313" key="1">
    <source>
        <dbReference type="EMBL" id="KAJ1199463.1"/>
    </source>
</evidence>
<dbReference type="EMBL" id="JANPWB010000003">
    <property type="protein sequence ID" value="KAJ1199463.1"/>
    <property type="molecule type" value="Genomic_DNA"/>
</dbReference>
<evidence type="ECO:0000313" key="2">
    <source>
        <dbReference type="Proteomes" id="UP001066276"/>
    </source>
</evidence>
<sequence length="469" mass="53774">MAKSPLLNFEWNLLKACENLGKGLIQQCLLHEAPPTGASFAVLSDACHALAKDILQHADKKIKEEGRVTQKTIVSLACRKLAEIIKGQCPRGEGEFSRTWDAVESILSEPSLTTKLSEIINSRELVACVCDRHEVGLSTVLLAACHWLVTDMKTLFLCEEVWSNLFCKEGFVQHALYSQMRILLNTVIFQITLEAEIRVPSYPDSREQTSRHQGKERAFVHSQQRRNCDVKALREGLREDCVDHALEAPGVHSLRAHNEPQLCKHHRLRGITNDLYRARSMVTELENENLLIDMLIHDRASHFSYVIELRNDPTTSECRAAIKKLWLILTQPVEELCDAKVCYLLTIGRHPIHELGLWLIDKDRDVGFLRDVSVLRIGYPIWPKDKSVIKRWFLYPEDQHREEIGDQGNKCVQIWRVGSLLLEKRLVGRSREVIMDLESLKTESDIMTTKVVETQATSCFHFLKKNRKM</sequence>
<proteinExistence type="predicted"/>
<organism evidence="1 2">
    <name type="scientific">Pleurodeles waltl</name>
    <name type="common">Iberian ribbed newt</name>
    <dbReference type="NCBI Taxonomy" id="8319"/>
    <lineage>
        <taxon>Eukaryota</taxon>
        <taxon>Metazoa</taxon>
        <taxon>Chordata</taxon>
        <taxon>Craniata</taxon>
        <taxon>Vertebrata</taxon>
        <taxon>Euteleostomi</taxon>
        <taxon>Amphibia</taxon>
        <taxon>Batrachia</taxon>
        <taxon>Caudata</taxon>
        <taxon>Salamandroidea</taxon>
        <taxon>Salamandridae</taxon>
        <taxon>Pleurodelinae</taxon>
        <taxon>Pleurodeles</taxon>
    </lineage>
</organism>
<dbReference type="AlphaFoldDB" id="A0AAV7VGR0"/>
<keyword evidence="2" id="KW-1185">Reference proteome</keyword>
<name>A0AAV7VGR0_PLEWA</name>
<comment type="caution">
    <text evidence="1">The sequence shown here is derived from an EMBL/GenBank/DDBJ whole genome shotgun (WGS) entry which is preliminary data.</text>
</comment>
<gene>
    <name evidence="1" type="ORF">NDU88_003297</name>
</gene>
<protein>
    <submittedName>
        <fullName evidence="1">Uncharacterized protein</fullName>
    </submittedName>
</protein>